<evidence type="ECO:0000313" key="2">
    <source>
        <dbReference type="EMBL" id="KFI91974.1"/>
    </source>
</evidence>
<dbReference type="STRING" id="158787.BSCA_2418"/>
<dbReference type="RefSeq" id="WP_033519001.1">
    <property type="nucleotide sequence ID" value="NZ_CAJPMS010000014.1"/>
</dbReference>
<dbReference type="Proteomes" id="UP000029033">
    <property type="component" value="Unassembled WGS sequence"/>
</dbReference>
<reference evidence="2 3" key="1">
    <citation type="submission" date="2014-03" db="EMBL/GenBank/DDBJ databases">
        <title>Genomics of Bifidobacteria.</title>
        <authorList>
            <person name="Ventura M."/>
            <person name="Milani C."/>
            <person name="Lugli G.A."/>
        </authorList>
    </citation>
    <scope>NUCLEOTIDE SEQUENCE [LARGE SCALE GENOMIC DNA]</scope>
    <source>
        <strain evidence="2 3">LMG 21589</strain>
    </source>
</reference>
<dbReference type="PANTHER" id="PTHR20935:SF1">
    <property type="entry name" value="SLL1549 PROTEIN"/>
    <property type="match status" value="1"/>
</dbReference>
<dbReference type="OrthoDB" id="9810154at2"/>
<dbReference type="InterPro" id="IPR029033">
    <property type="entry name" value="His_PPase_superfam"/>
</dbReference>
<dbReference type="Gene3D" id="3.40.50.1240">
    <property type="entry name" value="Phosphoglycerate mutase-like"/>
    <property type="match status" value="1"/>
</dbReference>
<accession>A0A087D8X4</accession>
<dbReference type="PANTHER" id="PTHR20935">
    <property type="entry name" value="PHOSPHOGLYCERATE MUTASE-RELATED"/>
    <property type="match status" value="1"/>
</dbReference>
<keyword evidence="1" id="KW-0378">Hydrolase</keyword>
<proteinExistence type="predicted"/>
<gene>
    <name evidence="2" type="ORF">BSCA_2418</name>
</gene>
<name>A0A087D8X4_9BIFI</name>
<dbReference type="GO" id="GO:0016787">
    <property type="term" value="F:hydrolase activity"/>
    <property type="evidence" value="ECO:0007669"/>
    <property type="project" value="UniProtKB-KW"/>
</dbReference>
<dbReference type="AlphaFoldDB" id="A0A087D8X4"/>
<dbReference type="eggNOG" id="COG2062">
    <property type="taxonomic scope" value="Bacteria"/>
</dbReference>
<keyword evidence="3" id="KW-1185">Reference proteome</keyword>
<comment type="caution">
    <text evidence="2">The sequence shown here is derived from an EMBL/GenBank/DDBJ whole genome shotgun (WGS) entry which is preliminary data.</text>
</comment>
<dbReference type="EMBL" id="JGZO01000018">
    <property type="protein sequence ID" value="KFI91974.1"/>
    <property type="molecule type" value="Genomic_DNA"/>
</dbReference>
<dbReference type="SMART" id="SM00855">
    <property type="entry name" value="PGAM"/>
    <property type="match status" value="1"/>
</dbReference>
<organism evidence="2 3">
    <name type="scientific">Bifidobacterium scardovii</name>
    <dbReference type="NCBI Taxonomy" id="158787"/>
    <lineage>
        <taxon>Bacteria</taxon>
        <taxon>Bacillati</taxon>
        <taxon>Actinomycetota</taxon>
        <taxon>Actinomycetes</taxon>
        <taxon>Bifidobacteriales</taxon>
        <taxon>Bifidobacteriaceae</taxon>
        <taxon>Bifidobacterium</taxon>
    </lineage>
</organism>
<dbReference type="SUPFAM" id="SSF53254">
    <property type="entry name" value="Phosphoglycerate mutase-like"/>
    <property type="match status" value="1"/>
</dbReference>
<sequence>MGIKLGKVAKKAKSYDHILIIMRHAKAEPSSEGGDRERPLSDKGLKQAKAVAKGLLVLKLVPDRIACSAALRTQQTCARMLKSFGDVPVVDYRQSLYDGGVQSVLDELAHTKSKMRTLLVIGHEPTVSIASQWIASADSEPAMLDLLNLGMSTASIAIFGSSKPFSEWQIHDGELLAVVNPKDFD</sequence>
<evidence type="ECO:0000256" key="1">
    <source>
        <dbReference type="ARBA" id="ARBA00022801"/>
    </source>
</evidence>
<dbReference type="InterPro" id="IPR013078">
    <property type="entry name" value="His_Pase_superF_clade-1"/>
</dbReference>
<protein>
    <submittedName>
        <fullName evidence="2">Putative phosphohistidine phosphatase SixA</fullName>
    </submittedName>
</protein>
<dbReference type="CDD" id="cd07067">
    <property type="entry name" value="HP_PGM_like"/>
    <property type="match status" value="1"/>
</dbReference>
<dbReference type="GeneID" id="85165764"/>
<dbReference type="InterPro" id="IPR051021">
    <property type="entry name" value="Mito_Ser/Thr_phosphatase"/>
</dbReference>
<dbReference type="Pfam" id="PF00300">
    <property type="entry name" value="His_Phos_1"/>
    <property type="match status" value="1"/>
</dbReference>
<evidence type="ECO:0000313" key="3">
    <source>
        <dbReference type="Proteomes" id="UP000029033"/>
    </source>
</evidence>